<accession>A0A9P7URC4</accession>
<dbReference type="RefSeq" id="XP_043008092.1">
    <property type="nucleotide sequence ID" value="XM_043155620.1"/>
</dbReference>
<evidence type="ECO:0000313" key="3">
    <source>
        <dbReference type="Proteomes" id="UP001049176"/>
    </source>
</evidence>
<evidence type="ECO:0000313" key="2">
    <source>
        <dbReference type="EMBL" id="KAG7091622.1"/>
    </source>
</evidence>
<feature type="compositionally biased region" description="Basic and acidic residues" evidence="1">
    <location>
        <begin position="71"/>
        <end position="110"/>
    </location>
</feature>
<dbReference type="KEGG" id="more:E1B28_010641"/>
<feature type="region of interest" description="Disordered" evidence="1">
    <location>
        <begin position="71"/>
        <end position="136"/>
    </location>
</feature>
<organism evidence="2 3">
    <name type="scientific">Marasmius oreades</name>
    <name type="common">fairy-ring Marasmius</name>
    <dbReference type="NCBI Taxonomy" id="181124"/>
    <lineage>
        <taxon>Eukaryota</taxon>
        <taxon>Fungi</taxon>
        <taxon>Dikarya</taxon>
        <taxon>Basidiomycota</taxon>
        <taxon>Agaricomycotina</taxon>
        <taxon>Agaricomycetes</taxon>
        <taxon>Agaricomycetidae</taxon>
        <taxon>Agaricales</taxon>
        <taxon>Marasmiineae</taxon>
        <taxon>Marasmiaceae</taxon>
        <taxon>Marasmius</taxon>
    </lineage>
</organism>
<dbReference type="AlphaFoldDB" id="A0A9P7URC4"/>
<dbReference type="Proteomes" id="UP001049176">
    <property type="component" value="Chromosome 6"/>
</dbReference>
<sequence length="136" mass="16726">MPDRLDHDPSKDICPDFSHDRHLRYRQFLIADETLPDITNDEQAIEHMQNDWRTEIEEHVAQWNQQVEEDRVLEHQRQQQEEETTRLREEEEREQREESLKEKEKKRETLHPFVPGQSMNKRPERLQPFAQDKMEK</sequence>
<dbReference type="GeneID" id="66079717"/>
<proteinExistence type="predicted"/>
<dbReference type="EMBL" id="CM032186">
    <property type="protein sequence ID" value="KAG7091622.1"/>
    <property type="molecule type" value="Genomic_DNA"/>
</dbReference>
<gene>
    <name evidence="2" type="ORF">E1B28_010641</name>
</gene>
<dbReference type="OrthoDB" id="2688210at2759"/>
<protein>
    <submittedName>
        <fullName evidence="2">Uncharacterized protein</fullName>
    </submittedName>
</protein>
<reference evidence="2" key="1">
    <citation type="journal article" date="2021" name="Genome Biol. Evol.">
        <title>The assembled and annotated genome of the fairy-ring fungus Marasmius oreades.</title>
        <authorList>
            <person name="Hiltunen M."/>
            <person name="Ament-Velasquez S.L."/>
            <person name="Johannesson H."/>
        </authorList>
    </citation>
    <scope>NUCLEOTIDE SEQUENCE</scope>
    <source>
        <strain evidence="2">03SP1</strain>
    </source>
</reference>
<comment type="caution">
    <text evidence="2">The sequence shown here is derived from an EMBL/GenBank/DDBJ whole genome shotgun (WGS) entry which is preliminary data.</text>
</comment>
<keyword evidence="3" id="KW-1185">Reference proteome</keyword>
<name>A0A9P7URC4_9AGAR</name>
<evidence type="ECO:0000256" key="1">
    <source>
        <dbReference type="SAM" id="MobiDB-lite"/>
    </source>
</evidence>